<dbReference type="AlphaFoldDB" id="A0A1F7UV01"/>
<dbReference type="GO" id="GO:0003677">
    <property type="term" value="F:DNA binding"/>
    <property type="evidence" value="ECO:0007669"/>
    <property type="project" value="InterPro"/>
</dbReference>
<dbReference type="GO" id="GO:0006261">
    <property type="term" value="P:DNA-templated DNA replication"/>
    <property type="evidence" value="ECO:0007669"/>
    <property type="project" value="TreeGrafter"/>
</dbReference>
<evidence type="ECO:0000259" key="9">
    <source>
        <dbReference type="Pfam" id="PF06144"/>
    </source>
</evidence>
<feature type="domain" description="DNA polymerase III delta subunit-like C-terminal" evidence="10">
    <location>
        <begin position="216"/>
        <end position="318"/>
    </location>
</feature>
<evidence type="ECO:0000256" key="8">
    <source>
        <dbReference type="ARBA" id="ARBA00049244"/>
    </source>
</evidence>
<evidence type="ECO:0000256" key="7">
    <source>
        <dbReference type="ARBA" id="ARBA00034754"/>
    </source>
</evidence>
<dbReference type="InterPro" id="IPR008921">
    <property type="entry name" value="DNA_pol3_clamp-load_cplx_C"/>
</dbReference>
<evidence type="ECO:0000256" key="3">
    <source>
        <dbReference type="ARBA" id="ARBA00022679"/>
    </source>
</evidence>
<dbReference type="Proteomes" id="UP000176897">
    <property type="component" value="Unassembled WGS sequence"/>
</dbReference>
<dbReference type="PANTHER" id="PTHR34388">
    <property type="entry name" value="DNA POLYMERASE III SUBUNIT DELTA"/>
    <property type="match status" value="1"/>
</dbReference>
<dbReference type="GO" id="GO:0009360">
    <property type="term" value="C:DNA polymerase III complex"/>
    <property type="evidence" value="ECO:0007669"/>
    <property type="project" value="InterPro"/>
</dbReference>
<dbReference type="EMBL" id="MGEJ01000001">
    <property type="protein sequence ID" value="OGL82112.1"/>
    <property type="molecule type" value="Genomic_DNA"/>
</dbReference>
<keyword evidence="4" id="KW-0548">Nucleotidyltransferase</keyword>
<evidence type="ECO:0000256" key="6">
    <source>
        <dbReference type="ARBA" id="ARBA00022932"/>
    </source>
</evidence>
<sequence length="332" mass="36941">MITFFYGDDIWRKKQKLTQFIERFIREVDPSKMNVQVIEANEASEETLRSKILAAPFLAKKRMVVLKNLLTEGRRQGLFEIVLEALENLPEHSAVVISEDQAKPKKWKNQSVKILWEFLEKNATAEEFKLLWGAPLEKEIHKQAKAYGITLKNDAAALLAIMCAGDLGQVEQELQKLSAYCAPSSGLRPPSPPGRGQGEGVVTAENIKSICITQGEANFFAFLDALGTKNKKILLQTLDEQLEGNETTQLIAQISAHIRALLAVSLKGERGGQALHLHPFQLKKVLAQVRHWSAPELKQMLTRLMLLDFAVKSGTVADAPTQLTSLLAQIPV</sequence>
<keyword evidence="3" id="KW-0808">Transferase</keyword>
<dbReference type="Pfam" id="PF21694">
    <property type="entry name" value="DNA_pol3_delta_C"/>
    <property type="match status" value="1"/>
</dbReference>
<dbReference type="SUPFAM" id="SSF48019">
    <property type="entry name" value="post-AAA+ oligomerization domain-like"/>
    <property type="match status" value="1"/>
</dbReference>
<dbReference type="GO" id="GO:0003887">
    <property type="term" value="F:DNA-directed DNA polymerase activity"/>
    <property type="evidence" value="ECO:0007669"/>
    <property type="project" value="UniProtKB-KW"/>
</dbReference>
<dbReference type="PANTHER" id="PTHR34388:SF1">
    <property type="entry name" value="DNA POLYMERASE III SUBUNIT DELTA"/>
    <property type="match status" value="1"/>
</dbReference>
<feature type="domain" description="DNA polymerase III delta N-terminal" evidence="9">
    <location>
        <begin position="4"/>
        <end position="124"/>
    </location>
</feature>
<dbReference type="EC" id="2.7.7.7" evidence="1"/>
<accession>A0A1F7UV01</accession>
<keyword evidence="6" id="KW-0239">DNA-directed DNA polymerase</keyword>
<name>A0A1F7UV01_9BACT</name>
<evidence type="ECO:0000313" key="12">
    <source>
        <dbReference type="Proteomes" id="UP000176897"/>
    </source>
</evidence>
<evidence type="ECO:0000256" key="5">
    <source>
        <dbReference type="ARBA" id="ARBA00022705"/>
    </source>
</evidence>
<evidence type="ECO:0000256" key="4">
    <source>
        <dbReference type="ARBA" id="ARBA00022695"/>
    </source>
</evidence>
<dbReference type="InterPro" id="IPR048466">
    <property type="entry name" value="DNA_pol3_delta-like_C"/>
</dbReference>
<dbReference type="SUPFAM" id="SSF52540">
    <property type="entry name" value="P-loop containing nucleoside triphosphate hydrolases"/>
    <property type="match status" value="1"/>
</dbReference>
<dbReference type="Pfam" id="PF06144">
    <property type="entry name" value="DNA_pol3_delta"/>
    <property type="match status" value="1"/>
</dbReference>
<comment type="caution">
    <text evidence="11">The sequence shown here is derived from an EMBL/GenBank/DDBJ whole genome shotgun (WGS) entry which is preliminary data.</text>
</comment>
<dbReference type="Gene3D" id="1.10.8.60">
    <property type="match status" value="1"/>
</dbReference>
<dbReference type="InterPro" id="IPR027417">
    <property type="entry name" value="P-loop_NTPase"/>
</dbReference>
<evidence type="ECO:0000256" key="2">
    <source>
        <dbReference type="ARBA" id="ARBA00017703"/>
    </source>
</evidence>
<evidence type="ECO:0000259" key="10">
    <source>
        <dbReference type="Pfam" id="PF21694"/>
    </source>
</evidence>
<dbReference type="Gene3D" id="3.40.50.300">
    <property type="entry name" value="P-loop containing nucleotide triphosphate hydrolases"/>
    <property type="match status" value="1"/>
</dbReference>
<dbReference type="InterPro" id="IPR005790">
    <property type="entry name" value="DNA_polIII_delta"/>
</dbReference>
<comment type="similarity">
    <text evidence="7">Belongs to the DNA polymerase HolA subunit family.</text>
</comment>
<dbReference type="STRING" id="1802401.A3B21_05385"/>
<protein>
    <recommendedName>
        <fullName evidence="2">DNA polymerase III subunit delta</fullName>
        <ecNumber evidence="1">2.7.7.7</ecNumber>
    </recommendedName>
</protein>
<organism evidence="11 12">
    <name type="scientific">Candidatus Uhrbacteria bacterium RIFCSPLOWO2_01_FULL_47_24</name>
    <dbReference type="NCBI Taxonomy" id="1802401"/>
    <lineage>
        <taxon>Bacteria</taxon>
        <taxon>Candidatus Uhriibacteriota</taxon>
    </lineage>
</organism>
<evidence type="ECO:0000256" key="1">
    <source>
        <dbReference type="ARBA" id="ARBA00012417"/>
    </source>
</evidence>
<keyword evidence="5" id="KW-0235">DNA replication</keyword>
<dbReference type="InterPro" id="IPR010372">
    <property type="entry name" value="DNA_pol3_delta_N"/>
</dbReference>
<proteinExistence type="inferred from homology"/>
<evidence type="ECO:0000313" key="11">
    <source>
        <dbReference type="EMBL" id="OGL82112.1"/>
    </source>
</evidence>
<dbReference type="Gene3D" id="1.20.272.10">
    <property type="match status" value="1"/>
</dbReference>
<comment type="catalytic activity">
    <reaction evidence="8">
        <text>DNA(n) + a 2'-deoxyribonucleoside 5'-triphosphate = DNA(n+1) + diphosphate</text>
        <dbReference type="Rhea" id="RHEA:22508"/>
        <dbReference type="Rhea" id="RHEA-COMP:17339"/>
        <dbReference type="Rhea" id="RHEA-COMP:17340"/>
        <dbReference type="ChEBI" id="CHEBI:33019"/>
        <dbReference type="ChEBI" id="CHEBI:61560"/>
        <dbReference type="ChEBI" id="CHEBI:173112"/>
        <dbReference type="EC" id="2.7.7.7"/>
    </reaction>
</comment>
<dbReference type="NCBIfam" id="TIGR01128">
    <property type="entry name" value="holA"/>
    <property type="match status" value="1"/>
</dbReference>
<gene>
    <name evidence="11" type="ORF">A3B21_05385</name>
</gene>
<reference evidence="11 12" key="1">
    <citation type="journal article" date="2016" name="Nat. Commun.">
        <title>Thousands of microbial genomes shed light on interconnected biogeochemical processes in an aquifer system.</title>
        <authorList>
            <person name="Anantharaman K."/>
            <person name="Brown C.T."/>
            <person name="Hug L.A."/>
            <person name="Sharon I."/>
            <person name="Castelle C.J."/>
            <person name="Probst A.J."/>
            <person name="Thomas B.C."/>
            <person name="Singh A."/>
            <person name="Wilkins M.J."/>
            <person name="Karaoz U."/>
            <person name="Brodie E.L."/>
            <person name="Williams K.H."/>
            <person name="Hubbard S.S."/>
            <person name="Banfield J.F."/>
        </authorList>
    </citation>
    <scope>NUCLEOTIDE SEQUENCE [LARGE SCALE GENOMIC DNA]</scope>
</reference>